<dbReference type="EMBL" id="JAFKCV010000100">
    <property type="protein sequence ID" value="MBN7827854.1"/>
    <property type="molecule type" value="Genomic_DNA"/>
</dbReference>
<evidence type="ECO:0000259" key="3">
    <source>
        <dbReference type="PROSITE" id="PS51677"/>
    </source>
</evidence>
<dbReference type="RefSeq" id="WP_206575940.1">
    <property type="nucleotide sequence ID" value="NZ_JAFKCV010000100.1"/>
</dbReference>
<keyword evidence="5" id="KW-1185">Reference proteome</keyword>
<reference evidence="4" key="1">
    <citation type="submission" date="2021-03" db="EMBL/GenBank/DDBJ databases">
        <title>novel species isolated from a fishpond in China.</title>
        <authorList>
            <person name="Lu H."/>
            <person name="Cai Z."/>
        </authorList>
    </citation>
    <scope>NUCLEOTIDE SEQUENCE</scope>
    <source>
        <strain evidence="4">JCM 30855</strain>
    </source>
</reference>
<dbReference type="InterPro" id="IPR051398">
    <property type="entry name" value="Polysacch_Deacetylase"/>
</dbReference>
<dbReference type="InterPro" id="IPR002509">
    <property type="entry name" value="NODB_dom"/>
</dbReference>
<comment type="caution">
    <text evidence="4">The sequence shown here is derived from an EMBL/GenBank/DDBJ whole genome shotgun (WGS) entry which is preliminary data.</text>
</comment>
<evidence type="ECO:0000313" key="4">
    <source>
        <dbReference type="EMBL" id="MBN7827854.1"/>
    </source>
</evidence>
<dbReference type="PROSITE" id="PS51677">
    <property type="entry name" value="NODB"/>
    <property type="match status" value="1"/>
</dbReference>
<proteinExistence type="predicted"/>
<dbReference type="CDD" id="cd10918">
    <property type="entry name" value="CE4_NodB_like_5s_6s"/>
    <property type="match status" value="1"/>
</dbReference>
<gene>
    <name evidence="4" type="ORF">J0A66_21730</name>
</gene>
<dbReference type="InterPro" id="IPR011330">
    <property type="entry name" value="Glyco_hydro/deAcase_b/a-brl"/>
</dbReference>
<evidence type="ECO:0000313" key="5">
    <source>
        <dbReference type="Proteomes" id="UP000664654"/>
    </source>
</evidence>
<dbReference type="AlphaFoldDB" id="A0A939DRX3"/>
<dbReference type="GO" id="GO:0005576">
    <property type="term" value="C:extracellular region"/>
    <property type="evidence" value="ECO:0007669"/>
    <property type="project" value="UniProtKB-SubCell"/>
</dbReference>
<dbReference type="GO" id="GO:0005975">
    <property type="term" value="P:carbohydrate metabolic process"/>
    <property type="evidence" value="ECO:0007669"/>
    <property type="project" value="InterPro"/>
</dbReference>
<feature type="domain" description="NodB homology" evidence="3">
    <location>
        <begin position="1"/>
        <end position="104"/>
    </location>
</feature>
<keyword evidence="2" id="KW-0732">Signal</keyword>
<protein>
    <submittedName>
        <fullName evidence="4">Polysaccharide deacetylase family protein</fullName>
    </submittedName>
</protein>
<feature type="non-terminal residue" evidence="4">
    <location>
        <position position="1"/>
    </location>
</feature>
<dbReference type="GO" id="GO:0016810">
    <property type="term" value="F:hydrolase activity, acting on carbon-nitrogen (but not peptide) bonds"/>
    <property type="evidence" value="ECO:0007669"/>
    <property type="project" value="InterPro"/>
</dbReference>
<dbReference type="PANTHER" id="PTHR34216:SF3">
    <property type="entry name" value="POLY-BETA-1,6-N-ACETYL-D-GLUCOSAMINE N-DEACETYLASE"/>
    <property type="match status" value="1"/>
</dbReference>
<evidence type="ECO:0000256" key="1">
    <source>
        <dbReference type="ARBA" id="ARBA00004613"/>
    </source>
</evidence>
<name>A0A939DRX3_9ALTE</name>
<dbReference type="SUPFAM" id="SSF88713">
    <property type="entry name" value="Glycoside hydrolase/deacetylase"/>
    <property type="match status" value="1"/>
</dbReference>
<dbReference type="Gene3D" id="3.20.20.370">
    <property type="entry name" value="Glycoside hydrolase/deacetylase"/>
    <property type="match status" value="1"/>
</dbReference>
<dbReference type="Proteomes" id="UP000664654">
    <property type="component" value="Unassembled WGS sequence"/>
</dbReference>
<comment type="subcellular location">
    <subcellularLocation>
        <location evidence="1">Secreted</location>
    </subcellularLocation>
</comment>
<dbReference type="PANTHER" id="PTHR34216">
    <property type="match status" value="1"/>
</dbReference>
<evidence type="ECO:0000256" key="2">
    <source>
        <dbReference type="ARBA" id="ARBA00022729"/>
    </source>
</evidence>
<organism evidence="4 5">
    <name type="scientific">Bowmanella dokdonensis</name>
    <dbReference type="NCBI Taxonomy" id="751969"/>
    <lineage>
        <taxon>Bacteria</taxon>
        <taxon>Pseudomonadati</taxon>
        <taxon>Pseudomonadota</taxon>
        <taxon>Gammaproteobacteria</taxon>
        <taxon>Alteromonadales</taxon>
        <taxon>Alteromonadaceae</taxon>
        <taxon>Bowmanella</taxon>
    </lineage>
</organism>
<accession>A0A939DRX3</accession>
<dbReference type="Pfam" id="PF01522">
    <property type="entry name" value="Polysacc_deac_1"/>
    <property type="match status" value="1"/>
</dbReference>
<sequence length="104" mass="11883">VNHPILKVLNAEQQKREIVQSKAQLEEWTDKEVRHFAYPNGVVGTDLDELAVTAVKEAGFASAVVTNWGVSTRQTSPWMLQRFTPWDRSPGRFHLRLWKNQAGL</sequence>